<dbReference type="EMBL" id="GEEE01003046">
    <property type="protein sequence ID" value="JAP60179.1"/>
    <property type="molecule type" value="Transcribed_RNA"/>
</dbReference>
<dbReference type="GO" id="GO:0004620">
    <property type="term" value="F:phospholipase activity"/>
    <property type="evidence" value="ECO:0007669"/>
    <property type="project" value="TreeGrafter"/>
</dbReference>
<dbReference type="PANTHER" id="PTHR12277">
    <property type="entry name" value="ALPHA/BETA HYDROLASE DOMAIN-CONTAINING PROTEIN"/>
    <property type="match status" value="1"/>
</dbReference>
<dbReference type="PANTHER" id="PTHR12277:SF72">
    <property type="entry name" value="BAT5L PROTEIN"/>
    <property type="match status" value="1"/>
</dbReference>
<dbReference type="InterPro" id="IPR054518">
    <property type="entry name" value="ABHD16_N"/>
</dbReference>
<evidence type="ECO:0000313" key="4">
    <source>
        <dbReference type="EMBL" id="JAP60179.1"/>
    </source>
</evidence>
<evidence type="ECO:0000256" key="1">
    <source>
        <dbReference type="SAM" id="Phobius"/>
    </source>
</evidence>
<reference evidence="4" key="1">
    <citation type="submission" date="2016-01" db="EMBL/GenBank/DDBJ databases">
        <title>Reference transcriptome for the parasite Schistocephalus solidus: insights into the molecular evolution of parasitism.</title>
        <authorList>
            <person name="Hebert F.O."/>
            <person name="Grambauer S."/>
            <person name="Barber I."/>
            <person name="Landry C.R."/>
            <person name="Aubin-Horth N."/>
        </authorList>
    </citation>
    <scope>NUCLEOTIDE SEQUENCE</scope>
</reference>
<dbReference type="SUPFAM" id="SSF53474">
    <property type="entry name" value="alpha/beta-Hydrolases"/>
    <property type="match status" value="1"/>
</dbReference>
<feature type="domain" description="AB hydrolase-1" evidence="2">
    <location>
        <begin position="244"/>
        <end position="355"/>
    </location>
</feature>
<dbReference type="Pfam" id="PF00561">
    <property type="entry name" value="Abhydrolase_1"/>
    <property type="match status" value="1"/>
</dbReference>
<dbReference type="GO" id="GO:0047372">
    <property type="term" value="F:monoacylglycerol lipase activity"/>
    <property type="evidence" value="ECO:0007669"/>
    <property type="project" value="TreeGrafter"/>
</dbReference>
<gene>
    <name evidence="4" type="primary">ABHGA</name>
    <name evidence="4" type="ORF">TR168261</name>
</gene>
<proteinExistence type="predicted"/>
<dbReference type="InterPro" id="IPR000073">
    <property type="entry name" value="AB_hydrolase_1"/>
</dbReference>
<dbReference type="EMBL" id="GEEE01003454">
    <property type="protein sequence ID" value="JAP59771.1"/>
    <property type="molecule type" value="Transcribed_RNA"/>
</dbReference>
<keyword evidence="1" id="KW-1133">Transmembrane helix</keyword>
<dbReference type="GO" id="GO:0012505">
    <property type="term" value="C:endomembrane system"/>
    <property type="evidence" value="ECO:0007669"/>
    <property type="project" value="TreeGrafter"/>
</dbReference>
<name>A0A0V0J3N8_SCHSO</name>
<feature type="domain" description="Phosphatidylserine Lipase ABHD16 N-terminal" evidence="3">
    <location>
        <begin position="9"/>
        <end position="131"/>
    </location>
</feature>
<dbReference type="GO" id="GO:0006660">
    <property type="term" value="P:phosphatidylserine catabolic process"/>
    <property type="evidence" value="ECO:0007669"/>
    <property type="project" value="TreeGrafter"/>
</dbReference>
<sequence>MMLQRLKFAVTGPSLISVPTGSDGHAVGYLPNTLERTCSFYISTAESCFGLAKWTVLFWFPFALRTARNMTSVIFYAKLFGCFSLAYLLAYVCLGISRLQNPAYARFVDLYFETRKRPSKELINRLTAYGFRYQWPAEFDVQTVSNSLWIPRQNLIPDRSNNTSILLSPIHWVLNRTIGVRMIYPGCTNLFNSWTLEPRMKAWDDLRVKHGGRRLGLITRSGRFVETYSVDHRGRGENSNEDILVICCEGNAGFAEIGIIGAPLQNGYSVLAWNHPGFGSSEGFPYPDQEQEAMEAVLLFATCQLNFQTKNIRLFGWSIGGYTATWAAAHMPQIGGLILDATFDMLDELARNALPFLGESITVGLVHSYFDLNIAAQIARYPGPILILRRSHDEVITTTGPESNRGNYLLVKLLKYRFPFLFTEESEQRLWQFVVMGAAQQEEFLATRNIVDDLMEPILQRELRKTVPTSEDKAETSFHSNLGSTGISEAQKIQILLYLVSFFFQHALSFLVDRSSLGFVRTSGCLFGEMVCYVTPLGYWLGKLPGNRLQKGLGDTRILVFTSAIEA</sequence>
<protein>
    <submittedName>
        <fullName evidence="4">Abhydrolase domain-containing protein 16A</fullName>
    </submittedName>
</protein>
<keyword evidence="1" id="KW-0812">Transmembrane</keyword>
<accession>A0A0V0J3N8</accession>
<dbReference type="Gene3D" id="3.40.50.1820">
    <property type="entry name" value="alpha/beta hydrolase"/>
    <property type="match status" value="1"/>
</dbReference>
<evidence type="ECO:0000259" key="3">
    <source>
        <dbReference type="Pfam" id="PF22990"/>
    </source>
</evidence>
<keyword evidence="4" id="KW-0378">Hydrolase</keyword>
<dbReference type="GO" id="GO:0052651">
    <property type="term" value="P:monoacylglycerol catabolic process"/>
    <property type="evidence" value="ECO:0007669"/>
    <property type="project" value="TreeGrafter"/>
</dbReference>
<keyword evidence="1" id="KW-0472">Membrane</keyword>
<dbReference type="AlphaFoldDB" id="A0A0V0J3N8"/>
<dbReference type="InterPro" id="IPR029058">
    <property type="entry name" value="AB_hydrolase_fold"/>
</dbReference>
<feature type="transmembrane region" description="Helical" evidence="1">
    <location>
        <begin position="73"/>
        <end position="92"/>
    </location>
</feature>
<dbReference type="Pfam" id="PF22990">
    <property type="entry name" value="ABHD16_N"/>
    <property type="match status" value="1"/>
</dbReference>
<evidence type="ECO:0000259" key="2">
    <source>
        <dbReference type="Pfam" id="PF00561"/>
    </source>
</evidence>
<organism evidence="4">
    <name type="scientific">Schistocephalus solidus</name>
    <name type="common">Tapeworm</name>
    <dbReference type="NCBI Taxonomy" id="70667"/>
    <lineage>
        <taxon>Eukaryota</taxon>
        <taxon>Metazoa</taxon>
        <taxon>Spiralia</taxon>
        <taxon>Lophotrochozoa</taxon>
        <taxon>Platyhelminthes</taxon>
        <taxon>Cestoda</taxon>
        <taxon>Eucestoda</taxon>
        <taxon>Diphyllobothriidea</taxon>
        <taxon>Diphyllobothriidae</taxon>
        <taxon>Schistocephalus</taxon>
    </lineage>
</organism>